<dbReference type="Proteomes" id="UP000789342">
    <property type="component" value="Unassembled WGS sequence"/>
</dbReference>
<dbReference type="EMBL" id="CAJVPV010005618">
    <property type="protein sequence ID" value="CAG8593687.1"/>
    <property type="molecule type" value="Genomic_DNA"/>
</dbReference>
<keyword evidence="2" id="KW-1185">Reference proteome</keyword>
<dbReference type="AlphaFoldDB" id="A0A9N9GAZ6"/>
<comment type="caution">
    <text evidence="1">The sequence shown here is derived from an EMBL/GenBank/DDBJ whole genome shotgun (WGS) entry which is preliminary data.</text>
</comment>
<evidence type="ECO:0000313" key="1">
    <source>
        <dbReference type="EMBL" id="CAG8593687.1"/>
    </source>
</evidence>
<organism evidence="1 2">
    <name type="scientific">Acaulospora morrowiae</name>
    <dbReference type="NCBI Taxonomy" id="94023"/>
    <lineage>
        <taxon>Eukaryota</taxon>
        <taxon>Fungi</taxon>
        <taxon>Fungi incertae sedis</taxon>
        <taxon>Mucoromycota</taxon>
        <taxon>Glomeromycotina</taxon>
        <taxon>Glomeromycetes</taxon>
        <taxon>Diversisporales</taxon>
        <taxon>Acaulosporaceae</taxon>
        <taxon>Acaulospora</taxon>
    </lineage>
</organism>
<name>A0A9N9GAZ6_9GLOM</name>
<proteinExistence type="predicted"/>
<sequence length="147" mass="16595">MVGFLGSRSTTRTERSLFTNLIWNVYFTRENASTIRYANPESSKTVKQGATQRSWVLATNFLQTFVTFVLGDSLPLSSFKTNTFSDSQQLISFWIWISECGKWFDIIVNFLSNPASCVNSSYSKGKEVILGKLRNDSILDVNLSVPI</sequence>
<protein>
    <submittedName>
        <fullName evidence="1">2000_t:CDS:1</fullName>
    </submittedName>
</protein>
<reference evidence="1" key="1">
    <citation type="submission" date="2021-06" db="EMBL/GenBank/DDBJ databases">
        <authorList>
            <person name="Kallberg Y."/>
            <person name="Tangrot J."/>
            <person name="Rosling A."/>
        </authorList>
    </citation>
    <scope>NUCLEOTIDE SEQUENCE</scope>
    <source>
        <strain evidence="1">CL551</strain>
    </source>
</reference>
<accession>A0A9N9GAZ6</accession>
<evidence type="ECO:0000313" key="2">
    <source>
        <dbReference type="Proteomes" id="UP000789342"/>
    </source>
</evidence>
<gene>
    <name evidence="1" type="ORF">AMORRO_LOCUS7461</name>
</gene>